<evidence type="ECO:0000256" key="4">
    <source>
        <dbReference type="ARBA" id="ARBA00022490"/>
    </source>
</evidence>
<evidence type="ECO:0000259" key="9">
    <source>
        <dbReference type="PROSITE" id="PS50800"/>
    </source>
</evidence>
<accession>A0ABD3SF68</accession>
<reference evidence="10 11" key="1">
    <citation type="submission" date="2024-10" db="EMBL/GenBank/DDBJ databases">
        <title>Updated reference genomes for cyclostephanoid diatoms.</title>
        <authorList>
            <person name="Roberts W.R."/>
            <person name="Alverson A.J."/>
        </authorList>
    </citation>
    <scope>NUCLEOTIDE SEQUENCE [LARGE SCALE GENOMIC DNA]</scope>
    <source>
        <strain evidence="10 11">AJA228-03</strain>
    </source>
</reference>
<keyword evidence="4" id="KW-0963">Cytoplasm</keyword>
<dbReference type="GO" id="GO:0005634">
    <property type="term" value="C:nucleus"/>
    <property type="evidence" value="ECO:0007669"/>
    <property type="project" value="UniProtKB-SubCell"/>
</dbReference>
<feature type="region of interest" description="Disordered" evidence="8">
    <location>
        <begin position="442"/>
        <end position="464"/>
    </location>
</feature>
<dbReference type="Pfam" id="PF03941">
    <property type="entry name" value="INCENP_ARK-bind"/>
    <property type="match status" value="1"/>
</dbReference>
<dbReference type="InterPro" id="IPR005635">
    <property type="entry name" value="Inner_centromere_prot_ARK-bd"/>
</dbReference>
<keyword evidence="5" id="KW-0159">Chromosome partition</keyword>
<comment type="similarity">
    <text evidence="3">Belongs to the INCENP family.</text>
</comment>
<evidence type="ECO:0000256" key="6">
    <source>
        <dbReference type="ARBA" id="ARBA00023212"/>
    </source>
</evidence>
<dbReference type="EMBL" id="JALLPB020000044">
    <property type="protein sequence ID" value="KAL3823189.1"/>
    <property type="molecule type" value="Genomic_DNA"/>
</dbReference>
<keyword evidence="7" id="KW-0539">Nucleus</keyword>
<dbReference type="Gene3D" id="1.10.720.30">
    <property type="entry name" value="SAP domain"/>
    <property type="match status" value="1"/>
</dbReference>
<comment type="caution">
    <text evidence="10">The sequence shown here is derived from an EMBL/GenBank/DDBJ whole genome shotgun (WGS) entry which is preliminary data.</text>
</comment>
<protein>
    <recommendedName>
        <fullName evidence="9">SAP domain-containing protein</fullName>
    </recommendedName>
</protein>
<feature type="region of interest" description="Disordered" evidence="8">
    <location>
        <begin position="605"/>
        <end position="663"/>
    </location>
</feature>
<evidence type="ECO:0000256" key="7">
    <source>
        <dbReference type="ARBA" id="ARBA00023242"/>
    </source>
</evidence>
<proteinExistence type="inferred from homology"/>
<evidence type="ECO:0000256" key="8">
    <source>
        <dbReference type="SAM" id="MobiDB-lite"/>
    </source>
</evidence>
<feature type="compositionally biased region" description="Polar residues" evidence="8">
    <location>
        <begin position="374"/>
        <end position="385"/>
    </location>
</feature>
<dbReference type="InterPro" id="IPR003034">
    <property type="entry name" value="SAP_dom"/>
</dbReference>
<dbReference type="GO" id="GO:0007059">
    <property type="term" value="P:chromosome segregation"/>
    <property type="evidence" value="ECO:0007669"/>
    <property type="project" value="UniProtKB-KW"/>
</dbReference>
<gene>
    <name evidence="10" type="ORF">ACHAXA_010073</name>
</gene>
<feature type="region of interest" description="Disordered" evidence="8">
    <location>
        <begin position="567"/>
        <end position="587"/>
    </location>
</feature>
<feature type="compositionally biased region" description="Polar residues" evidence="8">
    <location>
        <begin position="572"/>
        <end position="587"/>
    </location>
</feature>
<dbReference type="PANTHER" id="PTHR13142:SF1">
    <property type="entry name" value="INNER CENTROMERE PROTEIN"/>
    <property type="match status" value="1"/>
</dbReference>
<dbReference type="PROSITE" id="PS50800">
    <property type="entry name" value="SAP"/>
    <property type="match status" value="1"/>
</dbReference>
<dbReference type="GO" id="GO:0005819">
    <property type="term" value="C:spindle"/>
    <property type="evidence" value="ECO:0007669"/>
    <property type="project" value="UniProtKB-SubCell"/>
</dbReference>
<evidence type="ECO:0000313" key="11">
    <source>
        <dbReference type="Proteomes" id="UP001530377"/>
    </source>
</evidence>
<sequence>MSLSPPLHHSPNQKSDSSRASFSQFGIFEVFFGGSPSTCKSFRCTGYNILRALERVVIALARTVESDHNQTLVMLARGKGKPDRVILDILITLNQEKERHDIDGLYEGRFRSHAENFERLKRKWQGLTGMPVPKKLRTFEPFGNEHVEKEDEISTTEPSVKNEEEVVVTTLVTEQEQIQMHRSVIKAAAIKAASDKVPVTAPPPHMPPRTEDEVDIDSMTVNDLRKELRKRQLSTVGRKADLQARIRKHFAEERKLRNAWATTNITTVKEAASGQTNLVKISDDSEQSAVHKKDFNEVDVVMEDATESTAVDKNDLGQVATEPTSKKTDMTSSKARDPSLESEEMAEEVTHPITFQPSTALKKQPPKSALKPSKYNSSIIESTPQHGGANPKAVPVPGSLPTDHPKSAAFLAKISDSSTDIINNSTFLPASVNGKQLQSNLSKTETSSGRIMKTPDGLAFKTTKTGGSGSAMLLEKKRAHSAATEARKARLAEMRQKCGQPNAASSSFAAEPPLSHSTFAGSSTLKKMASSSTLGESKPNSILIKMREKAAAEKNIENAMVAPAKPSGTVKHISSTNPASISTENQVARPTMAKWPTALKCILDPANKPTASEPKPSPKKQEEKPLSPMQTYEMSDREEDSDSESESDGDENQRPKKSIPDWAQKANLIRALERQYSDGINRLDPDKIFGEVLTCNLEEIFDKKKARYKKRTSSGNWTKDHVTLSEKLTYKRTMGYDQK</sequence>
<dbReference type="SUPFAM" id="SSF68906">
    <property type="entry name" value="SAP domain"/>
    <property type="match status" value="1"/>
</dbReference>
<dbReference type="InterPro" id="IPR036361">
    <property type="entry name" value="SAP_dom_sf"/>
</dbReference>
<dbReference type="SMART" id="SM00513">
    <property type="entry name" value="SAP"/>
    <property type="match status" value="1"/>
</dbReference>
<evidence type="ECO:0000256" key="3">
    <source>
        <dbReference type="ARBA" id="ARBA00010042"/>
    </source>
</evidence>
<feature type="compositionally biased region" description="Acidic residues" evidence="8">
    <location>
        <begin position="636"/>
        <end position="650"/>
    </location>
</feature>
<feature type="region of interest" description="Disordered" evidence="8">
    <location>
        <begin position="500"/>
        <end position="520"/>
    </location>
</feature>
<dbReference type="Pfam" id="PF02037">
    <property type="entry name" value="SAP"/>
    <property type="match status" value="1"/>
</dbReference>
<evidence type="ECO:0000256" key="5">
    <source>
        <dbReference type="ARBA" id="ARBA00022829"/>
    </source>
</evidence>
<feature type="domain" description="SAP" evidence="9">
    <location>
        <begin position="216"/>
        <end position="250"/>
    </location>
</feature>
<evidence type="ECO:0000313" key="10">
    <source>
        <dbReference type="EMBL" id="KAL3823189.1"/>
    </source>
</evidence>
<evidence type="ECO:0000256" key="2">
    <source>
        <dbReference type="ARBA" id="ARBA00004186"/>
    </source>
</evidence>
<feature type="compositionally biased region" description="Basic and acidic residues" evidence="8">
    <location>
        <begin position="324"/>
        <end position="339"/>
    </location>
</feature>
<dbReference type="PANTHER" id="PTHR13142">
    <property type="entry name" value="INNER CENTROMERE PROTEIN"/>
    <property type="match status" value="1"/>
</dbReference>
<comment type="subcellular location">
    <subcellularLocation>
        <location evidence="2">Cytoplasm</location>
        <location evidence="2">Cytoskeleton</location>
        <location evidence="2">Spindle</location>
    </subcellularLocation>
    <subcellularLocation>
        <location evidence="1">Nucleus</location>
    </subcellularLocation>
</comment>
<dbReference type="AlphaFoldDB" id="A0ABD3SF68"/>
<organism evidence="10 11">
    <name type="scientific">Cyclostephanos tholiformis</name>
    <dbReference type="NCBI Taxonomy" id="382380"/>
    <lineage>
        <taxon>Eukaryota</taxon>
        <taxon>Sar</taxon>
        <taxon>Stramenopiles</taxon>
        <taxon>Ochrophyta</taxon>
        <taxon>Bacillariophyta</taxon>
        <taxon>Coscinodiscophyceae</taxon>
        <taxon>Thalassiosirophycidae</taxon>
        <taxon>Stephanodiscales</taxon>
        <taxon>Stephanodiscaceae</taxon>
        <taxon>Cyclostephanos</taxon>
    </lineage>
</organism>
<name>A0ABD3SF68_9STRA</name>
<feature type="region of interest" description="Disordered" evidence="8">
    <location>
        <begin position="306"/>
        <end position="401"/>
    </location>
</feature>
<keyword evidence="6" id="KW-0206">Cytoskeleton</keyword>
<dbReference type="Proteomes" id="UP001530377">
    <property type="component" value="Unassembled WGS sequence"/>
</dbReference>
<keyword evidence="11" id="KW-1185">Reference proteome</keyword>
<dbReference type="Gene3D" id="6.10.250.2990">
    <property type="match status" value="1"/>
</dbReference>
<evidence type="ECO:0000256" key="1">
    <source>
        <dbReference type="ARBA" id="ARBA00004123"/>
    </source>
</evidence>